<feature type="domain" description="Protein kinase" evidence="1">
    <location>
        <begin position="1"/>
        <end position="247"/>
    </location>
</feature>
<keyword evidence="3" id="KW-1185">Reference proteome</keyword>
<dbReference type="Pfam" id="PF00069">
    <property type="entry name" value="Pkinase"/>
    <property type="match status" value="1"/>
</dbReference>
<proteinExistence type="predicted"/>
<comment type="caution">
    <text evidence="2">The sequence shown here is derived from an EMBL/GenBank/DDBJ whole genome shotgun (WGS) entry which is preliminary data.</text>
</comment>
<name>A0ABN9Q4W1_9DINO</name>
<evidence type="ECO:0000259" key="1">
    <source>
        <dbReference type="PROSITE" id="PS50011"/>
    </source>
</evidence>
<dbReference type="InterPro" id="IPR000719">
    <property type="entry name" value="Prot_kinase_dom"/>
</dbReference>
<sequence>MNGSVFGATCKRTGRPVAVKSFQLRRMKSRQVSQLECEIEIFLSMNHPHVADLIDVYRGQQQVDLVMECLSGGEVLDRVLEEEYFGEDVTASTLRQMLLAVNYLHTHNIVHRDLKLENFLYEKRGGDHLKLIDFGFSRIWVADQSTMGIALGSLYYVAPEVLDKNYGATCDLWSMGVIAFVLLTGCFPFGGTTRSQTIKRIRTGDRDELPFGKVSTTAEDFVDKLLVVDPATRLTAETALRWLVDFAHASHFRRVCMSFMAWSLAVRRKRIRGEEEEGNGENTVEVLD</sequence>
<dbReference type="PROSITE" id="PS00108">
    <property type="entry name" value="PROTEIN_KINASE_ST"/>
    <property type="match status" value="1"/>
</dbReference>
<dbReference type="PROSITE" id="PS50011">
    <property type="entry name" value="PROTEIN_KINASE_DOM"/>
    <property type="match status" value="1"/>
</dbReference>
<dbReference type="Proteomes" id="UP001189429">
    <property type="component" value="Unassembled WGS sequence"/>
</dbReference>
<dbReference type="SUPFAM" id="SSF56112">
    <property type="entry name" value="Protein kinase-like (PK-like)"/>
    <property type="match status" value="1"/>
</dbReference>
<accession>A0ABN9Q4W1</accession>
<evidence type="ECO:0000313" key="3">
    <source>
        <dbReference type="Proteomes" id="UP001189429"/>
    </source>
</evidence>
<organism evidence="2 3">
    <name type="scientific">Prorocentrum cordatum</name>
    <dbReference type="NCBI Taxonomy" id="2364126"/>
    <lineage>
        <taxon>Eukaryota</taxon>
        <taxon>Sar</taxon>
        <taxon>Alveolata</taxon>
        <taxon>Dinophyceae</taxon>
        <taxon>Prorocentrales</taxon>
        <taxon>Prorocentraceae</taxon>
        <taxon>Prorocentrum</taxon>
    </lineage>
</organism>
<gene>
    <name evidence="2" type="ORF">PCOR1329_LOCUS8827</name>
</gene>
<dbReference type="Gene3D" id="1.10.510.10">
    <property type="entry name" value="Transferase(Phosphotransferase) domain 1"/>
    <property type="match status" value="1"/>
</dbReference>
<protein>
    <recommendedName>
        <fullName evidence="1">Protein kinase domain-containing protein</fullName>
    </recommendedName>
</protein>
<dbReference type="EMBL" id="CAUYUJ010002441">
    <property type="protein sequence ID" value="CAK0800770.1"/>
    <property type="molecule type" value="Genomic_DNA"/>
</dbReference>
<evidence type="ECO:0000313" key="2">
    <source>
        <dbReference type="EMBL" id="CAK0800770.1"/>
    </source>
</evidence>
<dbReference type="PANTHER" id="PTHR24347">
    <property type="entry name" value="SERINE/THREONINE-PROTEIN KINASE"/>
    <property type="match status" value="1"/>
</dbReference>
<dbReference type="InterPro" id="IPR008271">
    <property type="entry name" value="Ser/Thr_kinase_AS"/>
</dbReference>
<reference evidence="2" key="1">
    <citation type="submission" date="2023-10" db="EMBL/GenBank/DDBJ databases">
        <authorList>
            <person name="Chen Y."/>
            <person name="Shah S."/>
            <person name="Dougan E. K."/>
            <person name="Thang M."/>
            <person name="Chan C."/>
        </authorList>
    </citation>
    <scope>NUCLEOTIDE SEQUENCE [LARGE SCALE GENOMIC DNA]</scope>
</reference>
<dbReference type="SMART" id="SM00220">
    <property type="entry name" value="S_TKc"/>
    <property type="match status" value="1"/>
</dbReference>
<dbReference type="InterPro" id="IPR011009">
    <property type="entry name" value="Kinase-like_dom_sf"/>
</dbReference>